<dbReference type="AlphaFoldDB" id="A0AAU9T365"/>
<keyword evidence="2" id="KW-0418">Kinase</keyword>
<dbReference type="InterPro" id="IPR045874">
    <property type="entry name" value="LRK10/LRL21-25-like"/>
</dbReference>
<sequence length="97" mass="10982">MEDEEKMVKKMTLVGLWCIQTNPPDLPPMRKVVEMLEGSLEALVVPPKPLLTPAIMAWETVEESEESEETSSLLYSKIKCNYLTKREETLIASKDAV</sequence>
<comment type="subcellular location">
    <subcellularLocation>
        <location evidence="1">Membrane</location>
        <topology evidence="1">Single-pass type I membrane protein</topology>
    </subcellularLocation>
</comment>
<evidence type="ECO:0000256" key="6">
    <source>
        <dbReference type="ARBA" id="ARBA00023136"/>
    </source>
</evidence>
<reference evidence="8 9" key="1">
    <citation type="submission" date="2022-03" db="EMBL/GenBank/DDBJ databases">
        <authorList>
            <person name="Nunn A."/>
            <person name="Chopra R."/>
            <person name="Nunn A."/>
            <person name="Contreras Garrido A."/>
        </authorList>
    </citation>
    <scope>NUCLEOTIDE SEQUENCE [LARGE SCALE GENOMIC DNA]</scope>
</reference>
<keyword evidence="7" id="KW-0325">Glycoprotein</keyword>
<dbReference type="EMBL" id="OU466863">
    <property type="protein sequence ID" value="CAH2078676.1"/>
    <property type="molecule type" value="Genomic_DNA"/>
</dbReference>
<keyword evidence="2" id="KW-0723">Serine/threonine-protein kinase</keyword>
<dbReference type="PANTHER" id="PTHR27009">
    <property type="entry name" value="RUST RESISTANCE KINASE LR10-RELATED"/>
    <property type="match status" value="1"/>
</dbReference>
<proteinExistence type="predicted"/>
<keyword evidence="5" id="KW-1133">Transmembrane helix</keyword>
<evidence type="ECO:0000256" key="5">
    <source>
        <dbReference type="ARBA" id="ARBA00022989"/>
    </source>
</evidence>
<evidence type="ECO:0000313" key="8">
    <source>
        <dbReference type="EMBL" id="CAH2078676.1"/>
    </source>
</evidence>
<evidence type="ECO:0000256" key="3">
    <source>
        <dbReference type="ARBA" id="ARBA00022692"/>
    </source>
</evidence>
<keyword evidence="4" id="KW-0732">Signal</keyword>
<dbReference type="Proteomes" id="UP000836841">
    <property type="component" value="Chromosome 7"/>
</dbReference>
<protein>
    <submittedName>
        <fullName evidence="8">Uncharacterized protein</fullName>
    </submittedName>
</protein>
<evidence type="ECO:0000313" key="9">
    <source>
        <dbReference type="Proteomes" id="UP000836841"/>
    </source>
</evidence>
<name>A0AAU9T365_THLAR</name>
<evidence type="ECO:0000256" key="2">
    <source>
        <dbReference type="ARBA" id="ARBA00022527"/>
    </source>
</evidence>
<gene>
    <name evidence="8" type="ORF">TAV2_LOCUS25525</name>
</gene>
<keyword evidence="6" id="KW-0472">Membrane</keyword>
<evidence type="ECO:0000256" key="1">
    <source>
        <dbReference type="ARBA" id="ARBA00004479"/>
    </source>
</evidence>
<dbReference type="GO" id="GO:0016020">
    <property type="term" value="C:membrane"/>
    <property type="evidence" value="ECO:0007669"/>
    <property type="project" value="UniProtKB-SubCell"/>
</dbReference>
<keyword evidence="2" id="KW-0808">Transferase</keyword>
<accession>A0AAU9T365</accession>
<evidence type="ECO:0000256" key="4">
    <source>
        <dbReference type="ARBA" id="ARBA00022729"/>
    </source>
</evidence>
<keyword evidence="3" id="KW-0812">Transmembrane</keyword>
<organism evidence="8 9">
    <name type="scientific">Thlaspi arvense</name>
    <name type="common">Field penny-cress</name>
    <dbReference type="NCBI Taxonomy" id="13288"/>
    <lineage>
        <taxon>Eukaryota</taxon>
        <taxon>Viridiplantae</taxon>
        <taxon>Streptophyta</taxon>
        <taxon>Embryophyta</taxon>
        <taxon>Tracheophyta</taxon>
        <taxon>Spermatophyta</taxon>
        <taxon>Magnoliopsida</taxon>
        <taxon>eudicotyledons</taxon>
        <taxon>Gunneridae</taxon>
        <taxon>Pentapetalae</taxon>
        <taxon>rosids</taxon>
        <taxon>malvids</taxon>
        <taxon>Brassicales</taxon>
        <taxon>Brassicaceae</taxon>
        <taxon>Thlaspideae</taxon>
        <taxon>Thlaspi</taxon>
    </lineage>
</organism>
<keyword evidence="9" id="KW-1185">Reference proteome</keyword>
<evidence type="ECO:0000256" key="7">
    <source>
        <dbReference type="ARBA" id="ARBA00023180"/>
    </source>
</evidence>
<dbReference type="GO" id="GO:0004674">
    <property type="term" value="F:protein serine/threonine kinase activity"/>
    <property type="evidence" value="ECO:0007669"/>
    <property type="project" value="UniProtKB-KW"/>
</dbReference>